<dbReference type="AlphaFoldDB" id="A0A8H6K9N7"/>
<evidence type="ECO:0000313" key="3">
    <source>
        <dbReference type="Proteomes" id="UP000654918"/>
    </source>
</evidence>
<protein>
    <submittedName>
        <fullName evidence="2">Uncharacterized protein</fullName>
    </submittedName>
</protein>
<name>A0A8H6K9N7_9PEZI</name>
<proteinExistence type="predicted"/>
<gene>
    <name evidence="2" type="ORF">CPLU01_09266</name>
</gene>
<evidence type="ECO:0000313" key="2">
    <source>
        <dbReference type="EMBL" id="KAF6827100.1"/>
    </source>
</evidence>
<keyword evidence="3" id="KW-1185">Reference proteome</keyword>
<reference evidence="2" key="1">
    <citation type="journal article" date="2020" name="Phytopathology">
        <title>Genome Sequence Resources of Colletotrichum truncatum, C. plurivorum, C. musicola, and C. sojae: Four Species Pathogenic to Soybean (Glycine max).</title>
        <authorList>
            <person name="Rogerio F."/>
            <person name="Boufleur T.R."/>
            <person name="Ciampi-Guillardi M."/>
            <person name="Sukno S.A."/>
            <person name="Thon M.R."/>
            <person name="Massola Junior N.S."/>
            <person name="Baroncelli R."/>
        </authorList>
    </citation>
    <scope>NUCLEOTIDE SEQUENCE</scope>
    <source>
        <strain evidence="2">LFN00145</strain>
    </source>
</reference>
<feature type="region of interest" description="Disordered" evidence="1">
    <location>
        <begin position="1"/>
        <end position="29"/>
    </location>
</feature>
<accession>A0A8H6K9N7</accession>
<evidence type="ECO:0000256" key="1">
    <source>
        <dbReference type="SAM" id="MobiDB-lite"/>
    </source>
</evidence>
<feature type="compositionally biased region" description="Polar residues" evidence="1">
    <location>
        <begin position="16"/>
        <end position="29"/>
    </location>
</feature>
<dbReference type="EMBL" id="WIGO01000143">
    <property type="protein sequence ID" value="KAF6827100.1"/>
    <property type="molecule type" value="Genomic_DNA"/>
</dbReference>
<dbReference type="Proteomes" id="UP000654918">
    <property type="component" value="Unassembled WGS sequence"/>
</dbReference>
<sequence>MDGRVSQYRRHKEASPVSQIHSQGHYSGF</sequence>
<comment type="caution">
    <text evidence="2">The sequence shown here is derived from an EMBL/GenBank/DDBJ whole genome shotgun (WGS) entry which is preliminary data.</text>
</comment>
<organism evidence="2 3">
    <name type="scientific">Colletotrichum plurivorum</name>
    <dbReference type="NCBI Taxonomy" id="2175906"/>
    <lineage>
        <taxon>Eukaryota</taxon>
        <taxon>Fungi</taxon>
        <taxon>Dikarya</taxon>
        <taxon>Ascomycota</taxon>
        <taxon>Pezizomycotina</taxon>
        <taxon>Sordariomycetes</taxon>
        <taxon>Hypocreomycetidae</taxon>
        <taxon>Glomerellales</taxon>
        <taxon>Glomerellaceae</taxon>
        <taxon>Colletotrichum</taxon>
        <taxon>Colletotrichum orchidearum species complex</taxon>
    </lineage>
</organism>